<accession>A0A084E8W5</accession>
<dbReference type="PATRIC" id="fig|13690.10.peg.5038"/>
<dbReference type="GO" id="GO:0016788">
    <property type="term" value="F:hydrolase activity, acting on ester bonds"/>
    <property type="evidence" value="ECO:0007669"/>
    <property type="project" value="InterPro"/>
</dbReference>
<evidence type="ECO:0000313" key="3">
    <source>
        <dbReference type="Proteomes" id="UP000028534"/>
    </source>
</evidence>
<gene>
    <name evidence="2" type="ORF">CP98_04880</name>
</gene>
<proteinExistence type="predicted"/>
<keyword evidence="1" id="KW-0732">Signal</keyword>
<reference evidence="2 3" key="1">
    <citation type="submission" date="2014-03" db="EMBL/GenBank/DDBJ databases">
        <title>Genome sequence of Sphingobium yanoikuyae B1.</title>
        <authorList>
            <person name="Gan H.M."/>
            <person name="Gan H.Y."/>
            <person name="Savka M.A."/>
        </authorList>
    </citation>
    <scope>NUCLEOTIDE SEQUENCE [LARGE SCALE GENOMIC DNA]</scope>
    <source>
        <strain evidence="2 3">B1</strain>
    </source>
</reference>
<sequence length="58" mass="6116">MRKLILTAIILSMTSPAFAWGPIGHRVTGAIADRNLSGLARANVQLLLGEEDLAEAAT</sequence>
<evidence type="ECO:0000313" key="2">
    <source>
        <dbReference type="EMBL" id="KEZ14407.1"/>
    </source>
</evidence>
<comment type="caution">
    <text evidence="2">The sequence shown here is derived from an EMBL/GenBank/DDBJ whole genome shotgun (WGS) entry which is preliminary data.</text>
</comment>
<dbReference type="InterPro" id="IPR008947">
    <property type="entry name" value="PLipase_C/P1_nuclease_dom_sf"/>
</dbReference>
<dbReference type="AlphaFoldDB" id="A0A084E8W5"/>
<dbReference type="SUPFAM" id="SSF48537">
    <property type="entry name" value="Phospholipase C/P1 nuclease"/>
    <property type="match status" value="1"/>
</dbReference>
<feature type="signal peptide" evidence="1">
    <location>
        <begin position="1"/>
        <end position="19"/>
    </location>
</feature>
<protein>
    <submittedName>
        <fullName evidence="2">S1/P1 Nuclease</fullName>
    </submittedName>
</protein>
<organism evidence="2 3">
    <name type="scientific">Sphingobium yanoikuyae</name>
    <name type="common">Sphingomonas yanoikuyae</name>
    <dbReference type="NCBI Taxonomy" id="13690"/>
    <lineage>
        <taxon>Bacteria</taxon>
        <taxon>Pseudomonadati</taxon>
        <taxon>Pseudomonadota</taxon>
        <taxon>Alphaproteobacteria</taxon>
        <taxon>Sphingomonadales</taxon>
        <taxon>Sphingomonadaceae</taxon>
        <taxon>Sphingobium</taxon>
    </lineage>
</organism>
<dbReference type="Proteomes" id="UP000028534">
    <property type="component" value="Unassembled WGS sequence"/>
</dbReference>
<name>A0A084E8W5_SPHYA</name>
<evidence type="ECO:0000256" key="1">
    <source>
        <dbReference type="SAM" id="SignalP"/>
    </source>
</evidence>
<dbReference type="EMBL" id="JGVR01000052">
    <property type="protein sequence ID" value="KEZ14407.1"/>
    <property type="molecule type" value="Genomic_DNA"/>
</dbReference>
<dbReference type="Gene3D" id="1.10.575.10">
    <property type="entry name" value="P1 Nuclease"/>
    <property type="match status" value="1"/>
</dbReference>
<feature type="chain" id="PRO_5001773946" evidence="1">
    <location>
        <begin position="20"/>
        <end position="58"/>
    </location>
</feature>